<evidence type="ECO:0000256" key="2">
    <source>
        <dbReference type="ARBA" id="ARBA00022475"/>
    </source>
</evidence>
<feature type="domain" description="PLD phosphodiesterase" evidence="14">
    <location>
        <begin position="228"/>
        <end position="255"/>
    </location>
</feature>
<feature type="active site" evidence="12">
    <location>
        <position position="414"/>
    </location>
</feature>
<keyword evidence="6" id="KW-0677">Repeat</keyword>
<comment type="similarity">
    <text evidence="12">Belongs to the phospholipase D family. Cardiolipin synthase subfamily.</text>
</comment>
<feature type="active site" evidence="12">
    <location>
        <position position="233"/>
    </location>
</feature>
<dbReference type="NCBIfam" id="TIGR04265">
    <property type="entry name" value="bac_cardiolipin"/>
    <property type="match status" value="1"/>
</dbReference>
<feature type="active site" evidence="12">
    <location>
        <position position="240"/>
    </location>
</feature>
<dbReference type="Gene3D" id="3.30.870.10">
    <property type="entry name" value="Endonuclease Chain A"/>
    <property type="match status" value="2"/>
</dbReference>
<name>A0ABX5IHS0_9STAP</name>
<dbReference type="Pfam" id="PF13091">
    <property type="entry name" value="PLDc_2"/>
    <property type="match status" value="2"/>
</dbReference>
<evidence type="ECO:0000313" key="15">
    <source>
        <dbReference type="EMBL" id="PTH19711.1"/>
    </source>
</evidence>
<keyword evidence="3 12" id="KW-0444">Lipid biosynthesis</keyword>
<accession>A0ABX5IHS0</accession>
<gene>
    <name evidence="15" type="primary">cls</name>
    <name evidence="15" type="ORF">BU607_00655</name>
</gene>
<keyword evidence="4 12" id="KW-0808">Transferase</keyword>
<comment type="catalytic activity">
    <reaction evidence="12">
        <text>2 a 1,2-diacyl-sn-glycero-3-phospho-(1'-sn-glycerol) = a cardiolipin + glycerol</text>
        <dbReference type="Rhea" id="RHEA:31451"/>
        <dbReference type="ChEBI" id="CHEBI:17754"/>
        <dbReference type="ChEBI" id="CHEBI:62237"/>
        <dbReference type="ChEBI" id="CHEBI:64716"/>
    </reaction>
</comment>
<dbReference type="HAMAP" id="MF_01916">
    <property type="entry name" value="Cardiolipin_synth_Cls"/>
    <property type="match status" value="1"/>
</dbReference>
<organism evidence="15 16">
    <name type="scientific">Staphylococcus auricularis</name>
    <dbReference type="NCBI Taxonomy" id="29379"/>
    <lineage>
        <taxon>Bacteria</taxon>
        <taxon>Bacillati</taxon>
        <taxon>Bacillota</taxon>
        <taxon>Bacilli</taxon>
        <taxon>Bacillales</taxon>
        <taxon>Staphylococcaceae</taxon>
        <taxon>Staphylococcus</taxon>
    </lineage>
</organism>
<proteinExistence type="inferred from homology"/>
<dbReference type="InterPro" id="IPR001736">
    <property type="entry name" value="PLipase_D/transphosphatidylase"/>
</dbReference>
<dbReference type="PANTHER" id="PTHR21248">
    <property type="entry name" value="CARDIOLIPIN SYNTHASE"/>
    <property type="match status" value="1"/>
</dbReference>
<feature type="transmembrane region" description="Helical" evidence="12">
    <location>
        <begin position="45"/>
        <end position="65"/>
    </location>
</feature>
<dbReference type="EMBL" id="PZDI01000002">
    <property type="protein sequence ID" value="PTH19711.1"/>
    <property type="molecule type" value="Genomic_DNA"/>
</dbReference>
<keyword evidence="16" id="KW-1185">Reference proteome</keyword>
<evidence type="ECO:0000313" key="16">
    <source>
        <dbReference type="Proteomes" id="UP000242694"/>
    </source>
</evidence>
<evidence type="ECO:0000256" key="10">
    <source>
        <dbReference type="ARBA" id="ARBA00023209"/>
    </source>
</evidence>
<dbReference type="InterPro" id="IPR027379">
    <property type="entry name" value="CLS_N"/>
</dbReference>
<comment type="caution">
    <text evidence="15">The sequence shown here is derived from an EMBL/GenBank/DDBJ whole genome shotgun (WGS) entry which is preliminary data.</text>
</comment>
<dbReference type="InterPro" id="IPR030874">
    <property type="entry name" value="Cardiolipin_synth_Firmi"/>
</dbReference>
<keyword evidence="11 12" id="KW-1208">Phospholipid metabolism</keyword>
<dbReference type="CDD" id="cd09110">
    <property type="entry name" value="PLDc_CLS_1"/>
    <property type="match status" value="1"/>
</dbReference>
<evidence type="ECO:0000256" key="1">
    <source>
        <dbReference type="ARBA" id="ARBA00004651"/>
    </source>
</evidence>
<feature type="domain" description="PLD phosphodiesterase" evidence="14">
    <location>
        <begin position="407"/>
        <end position="434"/>
    </location>
</feature>
<dbReference type="CDD" id="cd09112">
    <property type="entry name" value="PLDc_CLS_2"/>
    <property type="match status" value="1"/>
</dbReference>
<keyword evidence="5 12" id="KW-0812">Transmembrane</keyword>
<feature type="transmembrane region" description="Helical" evidence="12">
    <location>
        <begin position="12"/>
        <end position="33"/>
    </location>
</feature>
<evidence type="ECO:0000256" key="4">
    <source>
        <dbReference type="ARBA" id="ARBA00022679"/>
    </source>
</evidence>
<feature type="active site" evidence="12">
    <location>
        <position position="419"/>
    </location>
</feature>
<keyword evidence="10 12" id="KW-0594">Phospholipid biosynthesis</keyword>
<keyword evidence="9 12" id="KW-0472">Membrane</keyword>
<evidence type="ECO:0000256" key="7">
    <source>
        <dbReference type="ARBA" id="ARBA00022989"/>
    </source>
</evidence>
<reference evidence="15 16" key="1">
    <citation type="journal article" date="2016" name="Front. Microbiol.">
        <title>Comprehensive Phylogenetic Analysis of Bovine Non-aureus Staphylococci Species Based on Whole-Genome Sequencing.</title>
        <authorList>
            <person name="Naushad S."/>
            <person name="Barkema H.W."/>
            <person name="Luby C."/>
            <person name="Condas L.A."/>
            <person name="Nobrega D.B."/>
            <person name="Carson D.A."/>
            <person name="De Buck J."/>
        </authorList>
    </citation>
    <scope>NUCLEOTIDE SEQUENCE [LARGE SCALE GENOMIC DNA]</scope>
    <source>
        <strain evidence="15 16">SNUC 993</strain>
    </source>
</reference>
<dbReference type="InterPro" id="IPR025202">
    <property type="entry name" value="PLD-like_dom"/>
</dbReference>
<keyword evidence="8 12" id="KW-0443">Lipid metabolism</keyword>
<evidence type="ECO:0000256" key="11">
    <source>
        <dbReference type="ARBA" id="ARBA00023264"/>
    </source>
</evidence>
<evidence type="ECO:0000256" key="8">
    <source>
        <dbReference type="ARBA" id="ARBA00023098"/>
    </source>
</evidence>
<feature type="active site" evidence="12">
    <location>
        <position position="235"/>
    </location>
</feature>
<keyword evidence="2 12" id="KW-1003">Cell membrane</keyword>
<keyword evidence="7 12" id="KW-1133">Transmembrane helix</keyword>
<dbReference type="InterPro" id="IPR022924">
    <property type="entry name" value="Cardiolipin_synthase"/>
</dbReference>
<evidence type="ECO:0000259" key="14">
    <source>
        <dbReference type="PROSITE" id="PS50035"/>
    </source>
</evidence>
<comment type="function">
    <text evidence="12">Catalyzes the reversible phosphatidyl group transfer from one phosphatidylglycerol molecule to another to form cardiolipin (CL) (diphosphatidylglycerol) and glycerol.</text>
</comment>
<dbReference type="SMART" id="SM00155">
    <property type="entry name" value="PLDc"/>
    <property type="match status" value="2"/>
</dbReference>
<feature type="active site" evidence="12">
    <location>
        <position position="412"/>
    </location>
</feature>
<evidence type="ECO:0000256" key="3">
    <source>
        <dbReference type="ARBA" id="ARBA00022516"/>
    </source>
</evidence>
<dbReference type="PANTHER" id="PTHR21248:SF22">
    <property type="entry name" value="PHOSPHOLIPASE D"/>
    <property type="match status" value="1"/>
</dbReference>
<evidence type="ECO:0000256" key="13">
    <source>
        <dbReference type="NCBIfam" id="TIGR04265"/>
    </source>
</evidence>
<comment type="subcellular location">
    <subcellularLocation>
        <location evidence="1 12">Cell membrane</location>
        <topology evidence="1 12">Multi-pass membrane protein</topology>
    </subcellularLocation>
</comment>
<protein>
    <recommendedName>
        <fullName evidence="12 13">Cardiolipin synthase</fullName>
        <shortName evidence="12">CL synthase</shortName>
        <ecNumber evidence="12 13">2.7.8.-</ecNumber>
    </recommendedName>
</protein>
<dbReference type="RefSeq" id="WP_107392187.1">
    <property type="nucleotide sequence ID" value="NZ_JAHCOE010000003.1"/>
</dbReference>
<dbReference type="Pfam" id="PF13396">
    <property type="entry name" value="PLDc_N"/>
    <property type="match status" value="1"/>
</dbReference>
<evidence type="ECO:0000256" key="9">
    <source>
        <dbReference type="ARBA" id="ARBA00023136"/>
    </source>
</evidence>
<dbReference type="PROSITE" id="PS50035">
    <property type="entry name" value="PLD"/>
    <property type="match status" value="2"/>
</dbReference>
<dbReference type="Proteomes" id="UP000242694">
    <property type="component" value="Unassembled WGS sequence"/>
</dbReference>
<dbReference type="SUPFAM" id="SSF56024">
    <property type="entry name" value="Phospholipase D/nuclease"/>
    <property type="match status" value="2"/>
</dbReference>
<evidence type="ECO:0000256" key="6">
    <source>
        <dbReference type="ARBA" id="ARBA00022737"/>
    </source>
</evidence>
<dbReference type="EC" id="2.7.8.-" evidence="12 13"/>
<evidence type="ECO:0000256" key="5">
    <source>
        <dbReference type="ARBA" id="ARBA00022692"/>
    </source>
</evidence>
<evidence type="ECO:0000256" key="12">
    <source>
        <dbReference type="HAMAP-Rule" id="MF_01916"/>
    </source>
</evidence>
<sequence length="494" mass="57188">MHIVFDPGISLVYRIVLICFLVLNIFLAAVIVFLDRDRRDATATWAWLLLLFVMPIFGFILYMFVGRALRMRRKKQVSGEAIEDALDRVDEQLENYKNDEFTTKNDIVSKHSDIVQMLLHDQMSFLTETNKVDLYTDGHDLYDQFKEDLRNAKDYIHLEYYKFEMDGLGTEVREILEQKAKEGLEVKVLYDSVGTKSVKKHTFDRLKELGGQVEAFFDSKIPLINFRINNRNHRKILVVDGKIGYVGGFNIGDDYLGLNEKMGYWRDTHLRVRGDGVDALQLSFIQDWNSQADREQLDFNKKYFPPNSHDDGDVAMQIALSAPDETWHQIEFGYMKLIMSAKESIRIHSPYFIPDRGFINALRIVAKAGVDVTIMIPCKPDHPLVYWATWDSVAQLIKDGIKVYTYDNGFLHSKTMVIDNEVASVGSANMDLRSFELNFEINAFVYNEKLATQLSEAFDNDIKKSTQLTEERYENRSNWIKFKEAIAKLISPLL</sequence>